<dbReference type="EMBL" id="GL629782">
    <property type="protein sequence ID" value="EFX02218.1"/>
    <property type="molecule type" value="Genomic_DNA"/>
</dbReference>
<accession>F0XJ83</accession>
<organism evidence="3">
    <name type="scientific">Grosmannia clavigera (strain kw1407 / UAMH 11150)</name>
    <name type="common">Blue stain fungus</name>
    <name type="synonym">Graphiocladiella clavigera</name>
    <dbReference type="NCBI Taxonomy" id="655863"/>
    <lineage>
        <taxon>Eukaryota</taxon>
        <taxon>Fungi</taxon>
        <taxon>Dikarya</taxon>
        <taxon>Ascomycota</taxon>
        <taxon>Pezizomycotina</taxon>
        <taxon>Sordariomycetes</taxon>
        <taxon>Sordariomycetidae</taxon>
        <taxon>Ophiostomatales</taxon>
        <taxon>Ophiostomataceae</taxon>
        <taxon>Leptographium</taxon>
    </lineage>
</organism>
<keyword evidence="3" id="KW-1185">Reference proteome</keyword>
<dbReference type="RefSeq" id="XP_014171700.1">
    <property type="nucleotide sequence ID" value="XM_014316225.1"/>
</dbReference>
<reference evidence="2 3" key="1">
    <citation type="journal article" date="2011" name="Proc. Natl. Acad. Sci. U.S.A.">
        <title>Genome and transcriptome analyses of the mountain pine beetle-fungal symbiont Grosmannia clavigera, a lodgepole pine pathogen.</title>
        <authorList>
            <person name="DiGuistini S."/>
            <person name="Wang Y."/>
            <person name="Liao N.Y."/>
            <person name="Taylor G."/>
            <person name="Tanguay P."/>
            <person name="Feau N."/>
            <person name="Henrissat B."/>
            <person name="Chan S.K."/>
            <person name="Hesse-Orce U."/>
            <person name="Alamouti S.M."/>
            <person name="Tsui C.K.M."/>
            <person name="Docking R.T."/>
            <person name="Levasseur A."/>
            <person name="Haridas S."/>
            <person name="Robertson G."/>
            <person name="Birol I."/>
            <person name="Holt R.A."/>
            <person name="Marra M.A."/>
            <person name="Hamelin R.C."/>
            <person name="Hirst M."/>
            <person name="Jones S.J.M."/>
            <person name="Bohlmann J."/>
            <person name="Breuil C."/>
        </authorList>
    </citation>
    <scope>NUCLEOTIDE SEQUENCE [LARGE SCALE GENOMIC DNA]</scope>
    <source>
        <strain evidence="3">kw1407 / UAMH 11150</strain>
    </source>
</reference>
<name>F0XJ83_GROCL</name>
<evidence type="ECO:0000256" key="1">
    <source>
        <dbReference type="SAM" id="MobiDB-lite"/>
    </source>
</evidence>
<protein>
    <submittedName>
        <fullName evidence="2">Uncharacterized protein</fullName>
    </submittedName>
</protein>
<evidence type="ECO:0000313" key="3">
    <source>
        <dbReference type="Proteomes" id="UP000007796"/>
    </source>
</evidence>
<evidence type="ECO:0000313" key="2">
    <source>
        <dbReference type="EMBL" id="EFX02218.1"/>
    </source>
</evidence>
<feature type="region of interest" description="Disordered" evidence="1">
    <location>
        <begin position="15"/>
        <end position="44"/>
    </location>
</feature>
<dbReference type="HOGENOM" id="CLU_1230059_0_0_1"/>
<dbReference type="InParanoid" id="F0XJ83"/>
<gene>
    <name evidence="2" type="ORF">CMQ_2267</name>
</gene>
<dbReference type="Proteomes" id="UP000007796">
    <property type="component" value="Unassembled WGS sequence"/>
</dbReference>
<dbReference type="AlphaFoldDB" id="F0XJ83"/>
<proteinExistence type="predicted"/>
<dbReference type="GeneID" id="25975237"/>
<sequence length="225" mass="24568">MPEMSILRSLSRADLAGPPVRMPRPLLLGRGPDGTHADSDQQREPGASWIVDRLVEPSSGGSQLCLTRTRSWPFVSSLPTRCCCLHIDRDSFALIGFTLSIRPLSLCLSLSRPPLQIGRLSCPDSSSYCLPIDRSPGCATGLNLVHPSPQLLFFSPTPQPQLVVPAADRSPTISRRPAAFLHERQNQILGRRHESKLWASLGFGSDRSAVSPQLLQPDAAVTYKN</sequence>
<feature type="compositionally biased region" description="Basic and acidic residues" evidence="1">
    <location>
        <begin position="33"/>
        <end position="43"/>
    </location>
</feature>